<evidence type="ECO:0000313" key="3">
    <source>
        <dbReference type="EnsemblMetazoa" id="AFUN000936-PA"/>
    </source>
</evidence>
<sequence length="191" mass="20196">MFRSSLVVLVIVLAADFCNAARRDAGARLKPQIVVVEEYEEHLTTVPPPPKAYAFTYSAGRSPGHVDRTHSEVSDGSGVVAFLLVRRSKKSGSHRRVYGRFARVLSGAESSSQNPTTDGSGRTGATKTLCTVRPDCARACQCAQRTDGGTETAQGHGCRGESERSPSVTVREDCPGACTHRSGTGSATVGL</sequence>
<feature type="region of interest" description="Disordered" evidence="1">
    <location>
        <begin position="147"/>
        <end position="170"/>
    </location>
</feature>
<feature type="compositionally biased region" description="Basic and acidic residues" evidence="1">
    <location>
        <begin position="158"/>
        <end position="170"/>
    </location>
</feature>
<keyword evidence="2" id="KW-0732">Signal</keyword>
<accession>A0A182R445</accession>
<dbReference type="VEuPathDB" id="VectorBase:AFUN000936"/>
<dbReference type="VEuPathDB" id="VectorBase:AFUN2_012936"/>
<evidence type="ECO:0000256" key="1">
    <source>
        <dbReference type="SAM" id="MobiDB-lite"/>
    </source>
</evidence>
<feature type="signal peptide" evidence="2">
    <location>
        <begin position="1"/>
        <end position="20"/>
    </location>
</feature>
<organism evidence="3">
    <name type="scientific">Anopheles funestus</name>
    <name type="common">African malaria mosquito</name>
    <dbReference type="NCBI Taxonomy" id="62324"/>
    <lineage>
        <taxon>Eukaryota</taxon>
        <taxon>Metazoa</taxon>
        <taxon>Ecdysozoa</taxon>
        <taxon>Arthropoda</taxon>
        <taxon>Hexapoda</taxon>
        <taxon>Insecta</taxon>
        <taxon>Pterygota</taxon>
        <taxon>Neoptera</taxon>
        <taxon>Endopterygota</taxon>
        <taxon>Diptera</taxon>
        <taxon>Nematocera</taxon>
        <taxon>Culicoidea</taxon>
        <taxon>Culicidae</taxon>
        <taxon>Anophelinae</taxon>
        <taxon>Anopheles</taxon>
    </lineage>
</organism>
<feature type="chain" id="PRO_5021490981" description="Secreted protein" evidence="2">
    <location>
        <begin position="21"/>
        <end position="191"/>
    </location>
</feature>
<evidence type="ECO:0008006" key="4">
    <source>
        <dbReference type="Google" id="ProtNLM"/>
    </source>
</evidence>
<proteinExistence type="predicted"/>
<protein>
    <recommendedName>
        <fullName evidence="4">Secreted protein</fullName>
    </recommendedName>
</protein>
<name>A0A182R445_ANOFN</name>
<reference evidence="3" key="1">
    <citation type="submission" date="2020-05" db="UniProtKB">
        <authorList>
            <consortium name="EnsemblMetazoa"/>
        </authorList>
    </citation>
    <scope>IDENTIFICATION</scope>
    <source>
        <strain evidence="3">FUMOZ</strain>
    </source>
</reference>
<evidence type="ECO:0000256" key="2">
    <source>
        <dbReference type="SAM" id="SignalP"/>
    </source>
</evidence>
<dbReference type="EnsemblMetazoa" id="AFUN000936-RA">
    <property type="protein sequence ID" value="AFUN000936-PA"/>
    <property type="gene ID" value="AFUN000936"/>
</dbReference>
<dbReference type="AlphaFoldDB" id="A0A182R445"/>